<feature type="region of interest" description="Disordered" evidence="1">
    <location>
        <begin position="266"/>
        <end position="290"/>
    </location>
</feature>
<dbReference type="InterPro" id="IPR005069">
    <property type="entry name" value="Nucl-diP-sugar_transferase"/>
</dbReference>
<dbReference type="Pfam" id="PF03407">
    <property type="entry name" value="Nucleotid_trans"/>
    <property type="match status" value="1"/>
</dbReference>
<name>A0A813KA37_POLGL</name>
<evidence type="ECO:0000256" key="1">
    <source>
        <dbReference type="SAM" id="MobiDB-lite"/>
    </source>
</evidence>
<dbReference type="AlphaFoldDB" id="A0A813KA37"/>
<dbReference type="Proteomes" id="UP000626109">
    <property type="component" value="Unassembled WGS sequence"/>
</dbReference>
<reference evidence="3" key="1">
    <citation type="submission" date="2021-02" db="EMBL/GenBank/DDBJ databases">
        <authorList>
            <person name="Dougan E. K."/>
            <person name="Rhodes N."/>
            <person name="Thang M."/>
            <person name="Chan C."/>
        </authorList>
    </citation>
    <scope>NUCLEOTIDE SEQUENCE</scope>
</reference>
<evidence type="ECO:0000313" key="3">
    <source>
        <dbReference type="EMBL" id="CAE8701091.1"/>
    </source>
</evidence>
<evidence type="ECO:0000313" key="4">
    <source>
        <dbReference type="Proteomes" id="UP000626109"/>
    </source>
</evidence>
<proteinExistence type="predicted"/>
<protein>
    <recommendedName>
        <fullName evidence="2">Nucleotide-diphospho-sugar transferase domain-containing protein</fullName>
    </recommendedName>
</protein>
<evidence type="ECO:0000259" key="2">
    <source>
        <dbReference type="Pfam" id="PF03407"/>
    </source>
</evidence>
<gene>
    <name evidence="3" type="ORF">PGLA2088_LOCUS31892</name>
</gene>
<feature type="domain" description="Nucleotide-diphospho-sugar transferase" evidence="2">
    <location>
        <begin position="65"/>
        <end position="164"/>
    </location>
</feature>
<accession>A0A813KA37</accession>
<comment type="caution">
    <text evidence="3">The sequence shown here is derived from an EMBL/GenBank/DDBJ whole genome shotgun (WGS) entry which is preliminary data.</text>
</comment>
<sequence>MRLFFFYDTNFKPLRDNLVETLQDAAPNDFDLQEDFIEDLGVMKNRAGGGVPTYLYKAQKIKDALDAVPEGEVFVFCDVDIQFFAPVRHIVEEAVKGVDLVLQREFEDIGVNIGFLAIRNTPATHRFWAHIHAEITRTQALDQRVVNNTLYSGMAKTEFGLDWGRFPLEVWASSMAQSGRIPAQLVLHHANFTIERCTSYDPSVKLAQMAEARRHVRGESDSFVQWVAAVQADSSMADYRDRHFGARRPGPEWHVLEPGHIARAGGFKEKRGAAAAKAAESPPLAQEPAS</sequence>
<organism evidence="3 4">
    <name type="scientific">Polarella glacialis</name>
    <name type="common">Dinoflagellate</name>
    <dbReference type="NCBI Taxonomy" id="89957"/>
    <lineage>
        <taxon>Eukaryota</taxon>
        <taxon>Sar</taxon>
        <taxon>Alveolata</taxon>
        <taxon>Dinophyceae</taxon>
        <taxon>Suessiales</taxon>
        <taxon>Suessiaceae</taxon>
        <taxon>Polarella</taxon>
    </lineage>
</organism>
<dbReference type="EMBL" id="CAJNNW010029677">
    <property type="protein sequence ID" value="CAE8701091.1"/>
    <property type="molecule type" value="Genomic_DNA"/>
</dbReference>